<comment type="caution">
    <text evidence="3">The sequence shown here is derived from an EMBL/GenBank/DDBJ whole genome shotgun (WGS) entry which is preliminary data.</text>
</comment>
<sequence>MIQFIKLADMPSDIIEKYRNKVPEFMINFWKEYGIATGLNGYLKSVNPDSFKYFIENTFILGEDCIPLFVTGFGDVITLTKFNGEYNVIYIVKYKDGYAQAMLGANKFFFKFLSDSYFLSKYFELEFYREAIWSLGELEYSECFTFVPLLALGASKNVKYLEKGSIAEYLMLITELVGNVENIKSSI</sequence>
<dbReference type="Pfam" id="PF08887">
    <property type="entry name" value="GAD-like"/>
    <property type="match status" value="1"/>
</dbReference>
<evidence type="ECO:0000313" key="3">
    <source>
        <dbReference type="EMBL" id="MDW8645568.1"/>
    </source>
</evidence>
<accession>A0AAJ2UIF6</accession>
<evidence type="ECO:0000313" key="4">
    <source>
        <dbReference type="Proteomes" id="UP001276229"/>
    </source>
</evidence>
<proteinExistence type="predicted"/>
<feature type="domain" description="GAD-related" evidence="1">
    <location>
        <begin position="8"/>
        <end position="59"/>
    </location>
</feature>
<evidence type="ECO:0000259" key="1">
    <source>
        <dbReference type="Pfam" id="PF08887"/>
    </source>
</evidence>
<dbReference type="RefSeq" id="WP_024382999.1">
    <property type="nucleotide sequence ID" value="NZ_AP023391.1"/>
</dbReference>
<evidence type="ECO:0000259" key="2">
    <source>
        <dbReference type="Pfam" id="PF08906"/>
    </source>
</evidence>
<dbReference type="Proteomes" id="UP001276229">
    <property type="component" value="Unassembled WGS sequence"/>
</dbReference>
<reference evidence="3" key="1">
    <citation type="submission" date="2023-07" db="EMBL/GenBank/DDBJ databases">
        <title>Characterization of virulence traits, antimicrobial resistance genes carried by mobile genetic elements and competence in Streptococcus suis strains isolated in France.</title>
        <authorList>
            <person name="Dechene-Tempier M."/>
            <person name="Marois-Crehan C."/>
            <person name="De Boisseson C."/>
            <person name="Lucas P."/>
            <person name="Bougeard S."/>
            <person name="Libante V."/>
            <person name="Payot S."/>
        </authorList>
    </citation>
    <scope>NUCLEOTIDE SEQUENCE</scope>
    <source>
        <strain evidence="3">1551</strain>
    </source>
</reference>
<feature type="domain" description="T6SS immunity protein Tdi1 C-terminal" evidence="2">
    <location>
        <begin position="107"/>
        <end position="176"/>
    </location>
</feature>
<dbReference type="AlphaFoldDB" id="A0AAJ2UIF6"/>
<dbReference type="InterPro" id="IPR015002">
    <property type="entry name" value="T6SS_Tdi1_C"/>
</dbReference>
<dbReference type="EMBL" id="JAUTFL010000009">
    <property type="protein sequence ID" value="MDW8645568.1"/>
    <property type="molecule type" value="Genomic_DNA"/>
</dbReference>
<gene>
    <name evidence="3" type="ORF">Q7V66_05310</name>
</gene>
<dbReference type="Pfam" id="PF08906">
    <property type="entry name" value="T6SS_Tdi1_C"/>
    <property type="match status" value="1"/>
</dbReference>
<dbReference type="InterPro" id="IPR014983">
    <property type="entry name" value="GAD-rel"/>
</dbReference>
<name>A0AAJ2UIF6_STRSU</name>
<protein>
    <submittedName>
        <fullName evidence="3">DUF1851 domain-containing protein</fullName>
    </submittedName>
</protein>
<organism evidence="3 4">
    <name type="scientific">Streptococcus suis</name>
    <dbReference type="NCBI Taxonomy" id="1307"/>
    <lineage>
        <taxon>Bacteria</taxon>
        <taxon>Bacillati</taxon>
        <taxon>Bacillota</taxon>
        <taxon>Bacilli</taxon>
        <taxon>Lactobacillales</taxon>
        <taxon>Streptococcaceae</taxon>
        <taxon>Streptococcus</taxon>
    </lineage>
</organism>